<dbReference type="InterPro" id="IPR013611">
    <property type="entry name" value="Transp-assoc_OB_typ2"/>
</dbReference>
<dbReference type="InterPro" id="IPR017871">
    <property type="entry name" value="ABC_transporter-like_CS"/>
</dbReference>
<protein>
    <submittedName>
        <fullName evidence="6">ABC transporter ATP-binding protein</fullName>
    </submittedName>
</protein>
<dbReference type="GO" id="GO:0016887">
    <property type="term" value="F:ATP hydrolysis activity"/>
    <property type="evidence" value="ECO:0007669"/>
    <property type="project" value="InterPro"/>
</dbReference>
<dbReference type="SUPFAM" id="SSF52540">
    <property type="entry name" value="P-loop containing nucleoside triphosphate hydrolases"/>
    <property type="match status" value="1"/>
</dbReference>
<dbReference type="GO" id="GO:0043190">
    <property type="term" value="C:ATP-binding cassette (ABC) transporter complex"/>
    <property type="evidence" value="ECO:0007669"/>
    <property type="project" value="InterPro"/>
</dbReference>
<dbReference type="FunFam" id="3.40.50.300:FF:000425">
    <property type="entry name" value="Probable ABC transporter, ATP-binding subunit"/>
    <property type="match status" value="1"/>
</dbReference>
<dbReference type="InterPro" id="IPR003593">
    <property type="entry name" value="AAA+_ATPase"/>
</dbReference>
<evidence type="ECO:0000256" key="1">
    <source>
        <dbReference type="ARBA" id="ARBA00022448"/>
    </source>
</evidence>
<keyword evidence="2" id="KW-0472">Membrane</keyword>
<dbReference type="PROSITE" id="PS00211">
    <property type="entry name" value="ABC_TRANSPORTER_1"/>
    <property type="match status" value="1"/>
</dbReference>
<sequence>MEIERTRIDIANCAKTYADGTRGLLPTDLVVEPGEVLALLGPSGCGKTTLLRLIAGLEAPDVGSRIRFGSTDVTQVPIEQRNVGMVFQHYALFPQMSVQANIGYGLRIRGTPEAERQRIVGELVDLVRLNGLEKKRPAELSGGQRQRVALARAVAARPRVLLLDEPLTALDAKLKESLRDELADLLRRLHITAVHVTHDQQEALAIADRLAVMQAGRIVQVGDGETLYRTPAHPFVASFLGRVNRLATSANGMLDLGGVSMQGPTMASSVLVRPEDIEIGNPQSGWGRAEVQRRNFLGDRVQLTLDVAGQGTLLADVERDHAAREGEVVGIRIAPEHLMPMLETDTR</sequence>
<feature type="domain" description="ABC transporter" evidence="5">
    <location>
        <begin position="8"/>
        <end position="240"/>
    </location>
</feature>
<evidence type="ECO:0000313" key="7">
    <source>
        <dbReference type="Proteomes" id="UP000516028"/>
    </source>
</evidence>
<dbReference type="GO" id="GO:0022857">
    <property type="term" value="F:transmembrane transporter activity"/>
    <property type="evidence" value="ECO:0007669"/>
    <property type="project" value="InterPro"/>
</dbReference>
<dbReference type="PANTHER" id="PTHR42781">
    <property type="entry name" value="SPERMIDINE/PUTRESCINE IMPORT ATP-BINDING PROTEIN POTA"/>
    <property type="match status" value="1"/>
</dbReference>
<gene>
    <name evidence="6" type="ORF">H9K75_07950</name>
</gene>
<evidence type="ECO:0000256" key="3">
    <source>
        <dbReference type="ARBA" id="ARBA00022741"/>
    </source>
</evidence>
<evidence type="ECO:0000256" key="4">
    <source>
        <dbReference type="ARBA" id="ARBA00022840"/>
    </source>
</evidence>
<keyword evidence="3" id="KW-0547">Nucleotide-binding</keyword>
<keyword evidence="2" id="KW-1003">Cell membrane</keyword>
<dbReference type="GO" id="GO:0015697">
    <property type="term" value="P:quaternary ammonium group transport"/>
    <property type="evidence" value="ECO:0007669"/>
    <property type="project" value="UniProtKB-ARBA"/>
</dbReference>
<dbReference type="GO" id="GO:0005524">
    <property type="term" value="F:ATP binding"/>
    <property type="evidence" value="ECO:0007669"/>
    <property type="project" value="UniProtKB-KW"/>
</dbReference>
<dbReference type="InterPro" id="IPR027417">
    <property type="entry name" value="P-loop_NTPase"/>
</dbReference>
<dbReference type="Gene3D" id="3.40.50.300">
    <property type="entry name" value="P-loop containing nucleotide triphosphate hydrolases"/>
    <property type="match status" value="1"/>
</dbReference>
<keyword evidence="4 6" id="KW-0067">ATP-binding</keyword>
<dbReference type="KEGG" id="daer:H9K75_07950"/>
<dbReference type="EMBL" id="CP060783">
    <property type="protein sequence ID" value="QNP49818.1"/>
    <property type="molecule type" value="Genomic_DNA"/>
</dbReference>
<keyword evidence="7" id="KW-1185">Reference proteome</keyword>
<dbReference type="PROSITE" id="PS50893">
    <property type="entry name" value="ABC_TRANSPORTER_2"/>
    <property type="match status" value="1"/>
</dbReference>
<dbReference type="Pfam" id="PF00005">
    <property type="entry name" value="ABC_tran"/>
    <property type="match status" value="1"/>
</dbReference>
<evidence type="ECO:0000256" key="2">
    <source>
        <dbReference type="ARBA" id="ARBA00022475"/>
    </source>
</evidence>
<evidence type="ECO:0000313" key="6">
    <source>
        <dbReference type="EMBL" id="QNP49818.1"/>
    </source>
</evidence>
<accession>A0A7H0GNF2</accession>
<proteinExistence type="predicted"/>
<dbReference type="Pfam" id="PF08402">
    <property type="entry name" value="TOBE_2"/>
    <property type="match status" value="1"/>
</dbReference>
<dbReference type="InterPro" id="IPR008995">
    <property type="entry name" value="Mo/tungstate-bd_C_term_dom"/>
</dbReference>
<reference evidence="6 7" key="1">
    <citation type="submission" date="2020-08" db="EMBL/GenBank/DDBJ databases">
        <title>Genome sequence of Diaphorobacter aerolatus KACC 16536T.</title>
        <authorList>
            <person name="Hyun D.-W."/>
            <person name="Bae J.-W."/>
        </authorList>
    </citation>
    <scope>NUCLEOTIDE SEQUENCE [LARGE SCALE GENOMIC DNA]</scope>
    <source>
        <strain evidence="6 7">KACC 16536</strain>
    </source>
</reference>
<evidence type="ECO:0000259" key="5">
    <source>
        <dbReference type="PROSITE" id="PS50893"/>
    </source>
</evidence>
<dbReference type="RefSeq" id="WP_187725358.1">
    <property type="nucleotide sequence ID" value="NZ_CP060783.1"/>
</dbReference>
<dbReference type="SUPFAM" id="SSF50331">
    <property type="entry name" value="MOP-like"/>
    <property type="match status" value="1"/>
</dbReference>
<dbReference type="PANTHER" id="PTHR42781:SF4">
    <property type="entry name" value="SPERMIDINE_PUTRESCINE IMPORT ATP-BINDING PROTEIN POTA"/>
    <property type="match status" value="1"/>
</dbReference>
<dbReference type="SMART" id="SM00382">
    <property type="entry name" value="AAA"/>
    <property type="match status" value="1"/>
</dbReference>
<dbReference type="InterPro" id="IPR003439">
    <property type="entry name" value="ABC_transporter-like_ATP-bd"/>
</dbReference>
<keyword evidence="1" id="KW-0813">Transport</keyword>
<dbReference type="InterPro" id="IPR050093">
    <property type="entry name" value="ABC_SmlMolc_Importer"/>
</dbReference>
<organism evidence="6 7">
    <name type="scientific">Diaphorobacter aerolatus</name>
    <dbReference type="NCBI Taxonomy" id="1288495"/>
    <lineage>
        <taxon>Bacteria</taxon>
        <taxon>Pseudomonadati</taxon>
        <taxon>Pseudomonadota</taxon>
        <taxon>Betaproteobacteria</taxon>
        <taxon>Burkholderiales</taxon>
        <taxon>Comamonadaceae</taxon>
        <taxon>Diaphorobacter</taxon>
    </lineage>
</organism>
<dbReference type="Proteomes" id="UP000516028">
    <property type="component" value="Chromosome"/>
</dbReference>
<dbReference type="AlphaFoldDB" id="A0A7H0GNF2"/>
<name>A0A7H0GNF2_9BURK</name>